<dbReference type="InterPro" id="IPR002885">
    <property type="entry name" value="PPR_rpt"/>
</dbReference>
<dbReference type="NCBIfam" id="TIGR00756">
    <property type="entry name" value="PPR"/>
    <property type="match status" value="7"/>
</dbReference>
<dbReference type="FunFam" id="1.25.40.10:FF:000542">
    <property type="entry name" value="Pentatricopeptide repeat-containing protein MRL1, chloroplastic isoform X1"/>
    <property type="match status" value="1"/>
</dbReference>
<feature type="repeat" description="PPR" evidence="2">
    <location>
        <begin position="731"/>
        <end position="765"/>
    </location>
</feature>
<evidence type="ECO:0000313" key="5">
    <source>
        <dbReference type="EMBL" id="CAI9104678.1"/>
    </source>
</evidence>
<evidence type="ECO:0000256" key="2">
    <source>
        <dbReference type="PROSITE-ProRule" id="PRU00708"/>
    </source>
</evidence>
<evidence type="ECO:0000313" key="6">
    <source>
        <dbReference type="Proteomes" id="UP001161247"/>
    </source>
</evidence>
<dbReference type="InterPro" id="IPR033443">
    <property type="entry name" value="PROP1-like_PPR_dom"/>
</dbReference>
<dbReference type="EMBL" id="OX459121">
    <property type="protein sequence ID" value="CAI9104678.1"/>
    <property type="molecule type" value="Genomic_DNA"/>
</dbReference>
<evidence type="ECO:0000256" key="1">
    <source>
        <dbReference type="ARBA" id="ARBA00022737"/>
    </source>
</evidence>
<feature type="repeat" description="PPR" evidence="2">
    <location>
        <begin position="519"/>
        <end position="553"/>
    </location>
</feature>
<dbReference type="PANTHER" id="PTHR47935:SF1">
    <property type="entry name" value="PENTATRICOPEPTIDE REPEAT-CONTAINING PROTEIN MRL1, CHLOROPLASTIC"/>
    <property type="match status" value="1"/>
</dbReference>
<feature type="repeat" description="PPR" evidence="2">
    <location>
        <begin position="589"/>
        <end position="619"/>
    </location>
</feature>
<organism evidence="5 6">
    <name type="scientific">Oldenlandia corymbosa var. corymbosa</name>
    <dbReference type="NCBI Taxonomy" id="529605"/>
    <lineage>
        <taxon>Eukaryota</taxon>
        <taxon>Viridiplantae</taxon>
        <taxon>Streptophyta</taxon>
        <taxon>Embryophyta</taxon>
        <taxon>Tracheophyta</taxon>
        <taxon>Spermatophyta</taxon>
        <taxon>Magnoliopsida</taxon>
        <taxon>eudicotyledons</taxon>
        <taxon>Gunneridae</taxon>
        <taxon>Pentapetalae</taxon>
        <taxon>asterids</taxon>
        <taxon>lamiids</taxon>
        <taxon>Gentianales</taxon>
        <taxon>Rubiaceae</taxon>
        <taxon>Rubioideae</taxon>
        <taxon>Spermacoceae</taxon>
        <taxon>Hedyotis-Oldenlandia complex</taxon>
        <taxon>Oldenlandia</taxon>
    </lineage>
</organism>
<evidence type="ECO:0000259" key="4">
    <source>
        <dbReference type="Pfam" id="PF17177"/>
    </source>
</evidence>
<proteinExistence type="predicted"/>
<dbReference type="PROSITE" id="PS51375">
    <property type="entry name" value="PPR"/>
    <property type="match status" value="8"/>
</dbReference>
<gene>
    <name evidence="5" type="ORF">OLC1_LOCUS13560</name>
</gene>
<dbReference type="InterPro" id="IPR053303">
    <property type="entry name" value="Chloroplast_PPR"/>
</dbReference>
<feature type="repeat" description="PPR" evidence="2">
    <location>
        <begin position="766"/>
        <end position="800"/>
    </location>
</feature>
<feature type="domain" description="PROP1-like PPR" evidence="4">
    <location>
        <begin position="664"/>
        <end position="815"/>
    </location>
</feature>
<dbReference type="Proteomes" id="UP001161247">
    <property type="component" value="Chromosome 4"/>
</dbReference>
<dbReference type="AlphaFoldDB" id="A0AAV1DAL9"/>
<protein>
    <submittedName>
        <fullName evidence="5">OLC1v1003401C2</fullName>
    </submittedName>
</protein>
<feature type="repeat" description="PPR" evidence="2">
    <location>
        <begin position="801"/>
        <end position="835"/>
    </location>
</feature>
<sequence>MEVSLCAISSSSYSPASTSSFPSPSPCVRLLRKEFLGNFHNLRPPGLLRSRRQCKKLGLRFHFRSKGFILRASLDSSHSSEFVVAVAAVSAALAVVFRNNSKTKERSPEMQASGQLNYPLLHYVRSMLNSLFAEKAVLAIDSVGKVASESRLNVVEEMNSVDVSNAEDVVETPLNETQLINGATLASEVPSSFMIASNSTGSVLATESDGITSSPTTLLSSQLQLEVNGHDTVFETERPTLMVETKPCEVSLPAVNVQREVTEFSTGDPDNFLQTDQNYLNQSIGDDQISCTLNHNASQREELYTFYEAPMAKLNGLGALSNGISLNEDVNSLLFKDSPKDYRGKFPRLPFSDHADELPSQGESPVAYHKDTSPWKENIGRREGSAVNNDRKNFTHNGPKSLFPSHSMEGTCMDENHAPKRLSAYNQFLRDGRLNDCVEMLEEMESMGLLDMDNIYHARFFQACKRQKAIKEAFRFTKLIPNPTLSTFNMLMSVCAIAQDLEGAFEVLKLVDEAGYKIDCKLYTTLISTCARSGKVDTMFKVFHEMVNAGVEPNVHTYSALIDGCAKAGQVAKAFGAYGIMQSKNVKPDRVVFNALITACGESGAVDRAFDVLAEMRSEVQPVDPDHITIGALMKACIRGGQFDRAREVYKMIDKYNIKGTPEVYTIALNSCSHNGDWEFACNVYDDMIRRGVAPDETFISALIDVAGHAGKLDAAFEIQEVARAKGINSGIISYSSLMGACSNAKDWHKALQLYENIKNNNLKPTVSMMNALITALCDAGQLRKAVDILFEMKKQDLSPNTITYSVLLVASEKEDDLEVGLRLLSEAKKDGVAPNLVMLRCVIGMCLRRFQRACTVGEPVFSLNPGRPEIDSKWTSLALMVYREGVAAGVAPTVEELSQVLGCLKLPYDLSLRNRLIENIGVSVDKSKASKLYSLVDGFGEYDPRAFSLLEEAASLGIIPAVSLKRSPIFVDVRDLPIYAAEVYILTVLKGLKHRLAAGVKLPNLSIMLPLEETRIQTPSGEKIIKVAGRASQAVAAMLRRLGLQYIGHESRGKIRVNGVVVKKWFQPKLDSHFSGQRMNLSLSQRRLGKGISYQQRNIRTGNLSLD</sequence>
<feature type="domain" description="PROP1-like PPR" evidence="4">
    <location>
        <begin position="486"/>
        <end position="656"/>
    </location>
</feature>
<keyword evidence="1" id="KW-0677">Repeat</keyword>
<feature type="repeat" description="PPR" evidence="2">
    <location>
        <begin position="661"/>
        <end position="695"/>
    </location>
</feature>
<dbReference type="Pfam" id="PF01535">
    <property type="entry name" value="PPR"/>
    <property type="match status" value="1"/>
</dbReference>
<dbReference type="FunFam" id="1.25.40.10:FF:000678">
    <property type="entry name" value="Pentatricopeptide repeat-containing protein MRL1 chloroplastic"/>
    <property type="match status" value="1"/>
</dbReference>
<dbReference type="Gene3D" id="1.25.40.10">
    <property type="entry name" value="Tetratricopeptide repeat domain"/>
    <property type="match status" value="5"/>
</dbReference>
<feature type="compositionally biased region" description="Basic and acidic residues" evidence="3">
    <location>
        <begin position="368"/>
        <end position="380"/>
    </location>
</feature>
<name>A0AAV1DAL9_OLDCO</name>
<dbReference type="Pfam" id="PF17177">
    <property type="entry name" value="PPR_long"/>
    <property type="match status" value="2"/>
</dbReference>
<accession>A0AAV1DAL9</accession>
<reference evidence="5" key="1">
    <citation type="submission" date="2023-03" db="EMBL/GenBank/DDBJ databases">
        <authorList>
            <person name="Julca I."/>
        </authorList>
    </citation>
    <scope>NUCLEOTIDE SEQUENCE</scope>
</reference>
<feature type="region of interest" description="Disordered" evidence="3">
    <location>
        <begin position="352"/>
        <end position="380"/>
    </location>
</feature>
<feature type="repeat" description="PPR" evidence="2">
    <location>
        <begin position="626"/>
        <end position="660"/>
    </location>
</feature>
<dbReference type="InterPro" id="IPR011990">
    <property type="entry name" value="TPR-like_helical_dom_sf"/>
</dbReference>
<evidence type="ECO:0000256" key="3">
    <source>
        <dbReference type="SAM" id="MobiDB-lite"/>
    </source>
</evidence>
<keyword evidence="6" id="KW-1185">Reference proteome</keyword>
<dbReference type="PANTHER" id="PTHR47935">
    <property type="entry name" value="PENTATRICOPEPTIDE REPEAT-CONTAINING PROTEIN MRL1, CHLOROPLASTIC"/>
    <property type="match status" value="1"/>
</dbReference>
<feature type="repeat" description="PPR" evidence="2">
    <location>
        <begin position="554"/>
        <end position="588"/>
    </location>
</feature>